<protein>
    <submittedName>
        <fullName evidence="1">Uncharacterized protein</fullName>
    </submittedName>
</protein>
<reference evidence="1 2" key="1">
    <citation type="submission" date="2019-09" db="EMBL/GenBank/DDBJ databases">
        <title>Draft genome of the ectomycorrhizal ascomycete Sphaerosporella brunnea.</title>
        <authorList>
            <consortium name="DOE Joint Genome Institute"/>
            <person name="Benucci G.M."/>
            <person name="Marozzi G."/>
            <person name="Antonielli L."/>
            <person name="Sanchez S."/>
            <person name="Marco P."/>
            <person name="Wang X."/>
            <person name="Falini L.B."/>
            <person name="Barry K."/>
            <person name="Haridas S."/>
            <person name="Lipzen A."/>
            <person name="Labutti K."/>
            <person name="Grigoriev I.V."/>
            <person name="Murat C."/>
            <person name="Martin F."/>
            <person name="Albertini E."/>
            <person name="Donnini D."/>
            <person name="Bonito G."/>
        </authorList>
    </citation>
    <scope>NUCLEOTIDE SEQUENCE [LARGE SCALE GENOMIC DNA]</scope>
    <source>
        <strain evidence="1 2">Sb_GMNB300</strain>
    </source>
</reference>
<sequence>MPKFHLRDIIKLEDDNFTQWKAQTKNILIKERECQIFCGRSKRPVVPDPPPATGQDDDAKAAQIQKAVEARDAWDTIAASASASIQLNLGPRALQRVSHNDRGEPKQMWDEINKMYGTTRLSGGYHASRRLIRCELGDRSCSEYVHGLRTIAQELADSSRPI</sequence>
<dbReference type="OrthoDB" id="1748459at2759"/>
<evidence type="ECO:0000313" key="2">
    <source>
        <dbReference type="Proteomes" id="UP000326924"/>
    </source>
</evidence>
<proteinExistence type="predicted"/>
<organism evidence="1 2">
    <name type="scientific">Sphaerosporella brunnea</name>
    <dbReference type="NCBI Taxonomy" id="1250544"/>
    <lineage>
        <taxon>Eukaryota</taxon>
        <taxon>Fungi</taxon>
        <taxon>Dikarya</taxon>
        <taxon>Ascomycota</taxon>
        <taxon>Pezizomycotina</taxon>
        <taxon>Pezizomycetes</taxon>
        <taxon>Pezizales</taxon>
        <taxon>Pyronemataceae</taxon>
        <taxon>Sphaerosporella</taxon>
    </lineage>
</organism>
<name>A0A5J5ES59_9PEZI</name>
<dbReference type="EMBL" id="VXIS01000138">
    <property type="protein sequence ID" value="KAA8902014.1"/>
    <property type="molecule type" value="Genomic_DNA"/>
</dbReference>
<comment type="caution">
    <text evidence="1">The sequence shown here is derived from an EMBL/GenBank/DDBJ whole genome shotgun (WGS) entry which is preliminary data.</text>
</comment>
<gene>
    <name evidence="1" type="ORF">FN846DRAFT_891636</name>
</gene>
<dbReference type="InParanoid" id="A0A5J5ES59"/>
<dbReference type="Pfam" id="PF14223">
    <property type="entry name" value="Retrotran_gag_2"/>
    <property type="match status" value="1"/>
</dbReference>
<keyword evidence="2" id="KW-1185">Reference proteome</keyword>
<dbReference type="AlphaFoldDB" id="A0A5J5ES59"/>
<evidence type="ECO:0000313" key="1">
    <source>
        <dbReference type="EMBL" id="KAA8902014.1"/>
    </source>
</evidence>
<accession>A0A5J5ES59</accession>
<dbReference type="Proteomes" id="UP000326924">
    <property type="component" value="Unassembled WGS sequence"/>
</dbReference>